<reference evidence="1 2" key="1">
    <citation type="journal article" date="2019" name="Sci. Rep.">
        <title>A high-quality genome of Eragrostis curvula grass provides insights into Poaceae evolution and supports new strategies to enhance forage quality.</title>
        <authorList>
            <person name="Carballo J."/>
            <person name="Santos B.A.C.M."/>
            <person name="Zappacosta D."/>
            <person name="Garbus I."/>
            <person name="Selva J.P."/>
            <person name="Gallo C.A."/>
            <person name="Diaz A."/>
            <person name="Albertini E."/>
            <person name="Caccamo M."/>
            <person name="Echenique V."/>
        </authorList>
    </citation>
    <scope>NUCLEOTIDE SEQUENCE [LARGE SCALE GENOMIC DNA]</scope>
    <source>
        <strain evidence="2">cv. Victoria</strain>
        <tissue evidence="1">Leaf</tissue>
    </source>
</reference>
<sequence>MEHLEQFRRSTHVQLQDGKSISFWLDLWDGNPTLSTDYPALFSHTLRPNMSVNAVLTDGNLELNLALRSRLTSAAQAELESLTLRLNQTALTDDPVRRMLRSSCLLRTRLGALQDLRPH</sequence>
<dbReference type="Proteomes" id="UP000324897">
    <property type="component" value="Unassembled WGS sequence"/>
</dbReference>
<proteinExistence type="predicted"/>
<accession>A0A5J9SEG0</accession>
<dbReference type="Gramene" id="TVT97183">
    <property type="protein sequence ID" value="TVT97183"/>
    <property type="gene ID" value="EJB05_57555"/>
</dbReference>
<organism evidence="1 2">
    <name type="scientific">Eragrostis curvula</name>
    <name type="common">weeping love grass</name>
    <dbReference type="NCBI Taxonomy" id="38414"/>
    <lineage>
        <taxon>Eukaryota</taxon>
        <taxon>Viridiplantae</taxon>
        <taxon>Streptophyta</taxon>
        <taxon>Embryophyta</taxon>
        <taxon>Tracheophyta</taxon>
        <taxon>Spermatophyta</taxon>
        <taxon>Magnoliopsida</taxon>
        <taxon>Liliopsida</taxon>
        <taxon>Poales</taxon>
        <taxon>Poaceae</taxon>
        <taxon>PACMAD clade</taxon>
        <taxon>Chloridoideae</taxon>
        <taxon>Eragrostideae</taxon>
        <taxon>Eragrostidinae</taxon>
        <taxon>Eragrostis</taxon>
    </lineage>
</organism>
<gene>
    <name evidence="1" type="ORF">EJB05_57555</name>
</gene>
<name>A0A5J9SEG0_9POAL</name>
<comment type="caution">
    <text evidence="1">The sequence shown here is derived from an EMBL/GenBank/DDBJ whole genome shotgun (WGS) entry which is preliminary data.</text>
</comment>
<dbReference type="OrthoDB" id="695259at2759"/>
<evidence type="ECO:0000313" key="2">
    <source>
        <dbReference type="Proteomes" id="UP000324897"/>
    </source>
</evidence>
<protein>
    <submittedName>
        <fullName evidence="1">Uncharacterized protein</fullName>
    </submittedName>
</protein>
<feature type="non-terminal residue" evidence="1">
    <location>
        <position position="1"/>
    </location>
</feature>
<dbReference type="AlphaFoldDB" id="A0A5J9SEG0"/>
<dbReference type="EMBL" id="RWGY01001056">
    <property type="protein sequence ID" value="TVT97183.1"/>
    <property type="molecule type" value="Genomic_DNA"/>
</dbReference>
<evidence type="ECO:0000313" key="1">
    <source>
        <dbReference type="EMBL" id="TVT97183.1"/>
    </source>
</evidence>
<keyword evidence="2" id="KW-1185">Reference proteome</keyword>